<dbReference type="InterPro" id="IPR029068">
    <property type="entry name" value="Glyas_Bleomycin-R_OHBP_Dase"/>
</dbReference>
<dbReference type="SUPFAM" id="SSF54593">
    <property type="entry name" value="Glyoxalase/Bleomycin resistance protein/Dihydroxybiphenyl dioxygenase"/>
    <property type="match status" value="1"/>
</dbReference>
<evidence type="ECO:0000313" key="2">
    <source>
        <dbReference type="EMBL" id="GCL63006.1"/>
    </source>
</evidence>
<feature type="domain" description="VOC" evidence="1">
    <location>
        <begin position="1"/>
        <end position="127"/>
    </location>
</feature>
<dbReference type="Gene3D" id="3.10.180.10">
    <property type="entry name" value="2,3-Dihydroxybiphenyl 1,2-Dioxygenase, domain 1"/>
    <property type="match status" value="1"/>
</dbReference>
<evidence type="ECO:0000313" key="3">
    <source>
        <dbReference type="Proteomes" id="UP000301751"/>
    </source>
</evidence>
<reference evidence="3" key="1">
    <citation type="submission" date="2019-03" db="EMBL/GenBank/DDBJ databases">
        <title>Aquabacterium pictum sp.nov., the first bacteriochlorophyll a-containing freshwater bacterium in the genus Aquabacterium of the class Betaproteobacteria.</title>
        <authorList>
            <person name="Hirose S."/>
            <person name="Tank M."/>
            <person name="Hara E."/>
            <person name="Tamaki H."/>
            <person name="Takaichi S."/>
            <person name="Haruta S."/>
            <person name="Hanada S."/>
        </authorList>
    </citation>
    <scope>NUCLEOTIDE SEQUENCE [LARGE SCALE GENOMIC DNA]</scope>
    <source>
        <strain evidence="3">W35</strain>
    </source>
</reference>
<evidence type="ECO:0000259" key="1">
    <source>
        <dbReference type="PROSITE" id="PS51819"/>
    </source>
</evidence>
<dbReference type="Proteomes" id="UP000301751">
    <property type="component" value="Unassembled WGS sequence"/>
</dbReference>
<keyword evidence="3" id="KW-1185">Reference proteome</keyword>
<dbReference type="PANTHER" id="PTHR35006:SF1">
    <property type="entry name" value="BLL2941 PROTEIN"/>
    <property type="match status" value="1"/>
</dbReference>
<name>A0A480APR9_9BURK</name>
<sequence>MFSHLFTGVHDFARAFAFYDAVTGALGLQLRFNQPDHGWAGWQQPGGGRPLFVIGRPYDGEPHHPGNGQMVAFLAPTRAVVRQVHAAALQHGGSCEGPPGLRPHYHPDYYGAYFRDTEGNKVCVACHGPEA</sequence>
<dbReference type="PANTHER" id="PTHR35006">
    <property type="entry name" value="GLYOXALASE FAMILY PROTEIN (AFU_ORTHOLOGUE AFUA_5G14830)"/>
    <property type="match status" value="1"/>
</dbReference>
<protein>
    <recommendedName>
        <fullName evidence="1">VOC domain-containing protein</fullName>
    </recommendedName>
</protein>
<dbReference type="Pfam" id="PF00903">
    <property type="entry name" value="Glyoxalase"/>
    <property type="match status" value="1"/>
</dbReference>
<comment type="caution">
    <text evidence="2">The sequence shown here is derived from an EMBL/GenBank/DDBJ whole genome shotgun (WGS) entry which is preliminary data.</text>
</comment>
<dbReference type="InterPro" id="IPR037523">
    <property type="entry name" value="VOC_core"/>
</dbReference>
<organism evidence="2 3">
    <name type="scientific">Pseudaquabacterium pictum</name>
    <dbReference type="NCBI Taxonomy" id="2315236"/>
    <lineage>
        <taxon>Bacteria</taxon>
        <taxon>Pseudomonadati</taxon>
        <taxon>Pseudomonadota</taxon>
        <taxon>Betaproteobacteria</taxon>
        <taxon>Burkholderiales</taxon>
        <taxon>Sphaerotilaceae</taxon>
        <taxon>Pseudaquabacterium</taxon>
    </lineage>
</organism>
<proteinExistence type="predicted"/>
<dbReference type="CDD" id="cd07262">
    <property type="entry name" value="VOC_like"/>
    <property type="match status" value="1"/>
</dbReference>
<accession>A0A480APR9</accession>
<dbReference type="OrthoDB" id="9800438at2"/>
<dbReference type="RefSeq" id="WP_137732758.1">
    <property type="nucleotide sequence ID" value="NZ_BJCL01000004.1"/>
</dbReference>
<gene>
    <name evidence="2" type="ORF">AQPW35_20870</name>
</gene>
<dbReference type="EMBL" id="BJCL01000004">
    <property type="protein sequence ID" value="GCL63006.1"/>
    <property type="molecule type" value="Genomic_DNA"/>
</dbReference>
<dbReference type="AlphaFoldDB" id="A0A480APR9"/>
<dbReference type="InterPro" id="IPR004360">
    <property type="entry name" value="Glyas_Fos-R_dOase_dom"/>
</dbReference>
<dbReference type="PROSITE" id="PS51819">
    <property type="entry name" value="VOC"/>
    <property type="match status" value="1"/>
</dbReference>